<dbReference type="InterPro" id="IPR029044">
    <property type="entry name" value="Nucleotide-diphossugar_trans"/>
</dbReference>
<dbReference type="eggNOG" id="COG1212">
    <property type="taxonomic scope" value="Bacteria"/>
</dbReference>
<dbReference type="GO" id="GO:0009103">
    <property type="term" value="P:lipopolysaccharide biosynthetic process"/>
    <property type="evidence" value="ECO:0007669"/>
    <property type="project" value="UniProtKB-KW"/>
</dbReference>
<evidence type="ECO:0000313" key="5">
    <source>
        <dbReference type="Proteomes" id="UP000002968"/>
    </source>
</evidence>
<dbReference type="GO" id="GO:0005829">
    <property type="term" value="C:cytosol"/>
    <property type="evidence" value="ECO:0007669"/>
    <property type="project" value="TreeGrafter"/>
</dbReference>
<name>D9XJ77_9ACTN</name>
<dbReference type="PANTHER" id="PTHR42866">
    <property type="entry name" value="3-DEOXY-MANNO-OCTULOSONATE CYTIDYLYLTRANSFERASE"/>
    <property type="match status" value="1"/>
</dbReference>
<dbReference type="EMBL" id="GG657758">
    <property type="protein sequence ID" value="EFL37279.1"/>
    <property type="molecule type" value="Genomic_DNA"/>
</dbReference>
<protein>
    <submittedName>
        <fullName evidence="4">3-deoxy-manno-octulosonate cytidylyltransferase</fullName>
    </submittedName>
</protein>
<dbReference type="AlphaFoldDB" id="D9XJ77"/>
<reference evidence="4" key="1">
    <citation type="submission" date="2009-02" db="EMBL/GenBank/DDBJ databases">
        <title>Annotation of Streptomyces griseoflavus strain Tu4000.</title>
        <authorList>
            <consortium name="The Broad Institute Genome Sequencing Platform"/>
            <consortium name="Broad Institute Microbial Sequencing Center"/>
            <person name="Fischbach M."/>
            <person name="Godfrey P."/>
            <person name="Ward D."/>
            <person name="Young S."/>
            <person name="Zeng Q."/>
            <person name="Koehrsen M."/>
            <person name="Alvarado L."/>
            <person name="Berlin A.M."/>
            <person name="Bochicchio J."/>
            <person name="Borenstein D."/>
            <person name="Chapman S.B."/>
            <person name="Chen Z."/>
            <person name="Engels R."/>
            <person name="Freedman E."/>
            <person name="Gellesch M."/>
            <person name="Goldberg J."/>
            <person name="Griggs A."/>
            <person name="Gujja S."/>
            <person name="Heilman E.R."/>
            <person name="Heiman D.I."/>
            <person name="Hepburn T.A."/>
            <person name="Howarth C."/>
            <person name="Jen D."/>
            <person name="Larson L."/>
            <person name="Lewis B."/>
            <person name="Mehta T."/>
            <person name="Park D."/>
            <person name="Pearson M."/>
            <person name="Richards J."/>
            <person name="Roberts A."/>
            <person name="Saif S."/>
            <person name="Shea T.D."/>
            <person name="Shenoy N."/>
            <person name="Sisk P."/>
            <person name="Stolte C."/>
            <person name="Sykes S.N."/>
            <person name="Thomson T."/>
            <person name="Walk T."/>
            <person name="White J."/>
            <person name="Yandava C."/>
            <person name="Straight P."/>
            <person name="Clardy J."/>
            <person name="Hung D."/>
            <person name="Kolter R."/>
            <person name="Mekalanos J."/>
            <person name="Walker S."/>
            <person name="Walsh C.T."/>
            <person name="Wieland-Brown L.C."/>
            <person name="Haas B."/>
            <person name="Nusbaum C."/>
            <person name="Birren B."/>
        </authorList>
    </citation>
    <scope>NUCLEOTIDE SEQUENCE [LARGE SCALE GENOMIC DNA]</scope>
    <source>
        <strain evidence="4">Tu4000</strain>
    </source>
</reference>
<keyword evidence="1" id="KW-0808">Transferase</keyword>
<keyword evidence="5" id="KW-1185">Reference proteome</keyword>
<dbReference type="Proteomes" id="UP000002968">
    <property type="component" value="Unassembled WGS sequence"/>
</dbReference>
<dbReference type="OrthoDB" id="9801052at2"/>
<dbReference type="NCBIfam" id="NF003952">
    <property type="entry name" value="PRK05450.1-5"/>
    <property type="match status" value="1"/>
</dbReference>
<dbReference type="STRING" id="467200.SSRG_00083"/>
<keyword evidence="2 4" id="KW-0548">Nucleotidyltransferase</keyword>
<sequence length="256" mass="27886">MAATTARQTDAQRRRHIAVIPCRWGASRFPGKPLALLGDKPLLWHVHQRCLEAKRLDGAIVATDDERIEAACRELGIDSIRTGEHLTGTDRVAEVAERLPAAGYINVQGDEPFIAPGAIDAISEALEHLPPGTLAVNAYTELVDIAAALDSNVVKVVVAAQGDALMFSRHPIPYPKGERPKYARQLGLYGFAGHSLQRFRQLRQGPLERAEGVEMLRFIEHGHAVQMVPVTDDGVAVDTPEDLARASILLARYAEA</sequence>
<dbReference type="GO" id="GO:0008690">
    <property type="term" value="F:3-deoxy-manno-octulosonate cytidylyltransferase activity"/>
    <property type="evidence" value="ECO:0007669"/>
    <property type="project" value="InterPro"/>
</dbReference>
<organism evidence="4 5">
    <name type="scientific">Streptomyces griseoflavus Tu4000</name>
    <dbReference type="NCBI Taxonomy" id="467200"/>
    <lineage>
        <taxon>Bacteria</taxon>
        <taxon>Bacillati</taxon>
        <taxon>Actinomycetota</taxon>
        <taxon>Actinomycetes</taxon>
        <taxon>Kitasatosporales</taxon>
        <taxon>Streptomycetaceae</taxon>
        <taxon>Streptomyces</taxon>
    </lineage>
</organism>
<dbReference type="SUPFAM" id="SSF53448">
    <property type="entry name" value="Nucleotide-diphospho-sugar transferases"/>
    <property type="match status" value="1"/>
</dbReference>
<dbReference type="CDD" id="cd02517">
    <property type="entry name" value="CMP-KDO-Synthetase"/>
    <property type="match status" value="1"/>
</dbReference>
<dbReference type="RefSeq" id="WP_004920999.1">
    <property type="nucleotide sequence ID" value="NZ_GG657758.1"/>
</dbReference>
<dbReference type="HOGENOM" id="CLU_065038_0_1_11"/>
<dbReference type="Gene3D" id="3.90.550.10">
    <property type="entry name" value="Spore Coat Polysaccharide Biosynthesis Protein SpsA, Chain A"/>
    <property type="match status" value="1"/>
</dbReference>
<evidence type="ECO:0000256" key="3">
    <source>
        <dbReference type="ARBA" id="ARBA00022985"/>
    </source>
</evidence>
<evidence type="ECO:0000256" key="1">
    <source>
        <dbReference type="ARBA" id="ARBA00022679"/>
    </source>
</evidence>
<proteinExistence type="predicted"/>
<keyword evidence="3" id="KW-0448">Lipopolysaccharide biosynthesis</keyword>
<dbReference type="Pfam" id="PF02348">
    <property type="entry name" value="CTP_transf_3"/>
    <property type="match status" value="1"/>
</dbReference>
<dbReference type="InterPro" id="IPR004528">
    <property type="entry name" value="KdsB"/>
</dbReference>
<dbReference type="PANTHER" id="PTHR42866:SF2">
    <property type="entry name" value="3-DEOXY-MANNO-OCTULOSONATE CYTIDYLYLTRANSFERASE, MITOCHONDRIAL"/>
    <property type="match status" value="1"/>
</dbReference>
<evidence type="ECO:0000256" key="2">
    <source>
        <dbReference type="ARBA" id="ARBA00022695"/>
    </source>
</evidence>
<evidence type="ECO:0000313" key="4">
    <source>
        <dbReference type="EMBL" id="EFL37279.1"/>
    </source>
</evidence>
<dbReference type="InterPro" id="IPR003329">
    <property type="entry name" value="Cytidylyl_trans"/>
</dbReference>
<accession>D9XJ77</accession>
<gene>
    <name evidence="4" type="ORF">SSRG_00083</name>
</gene>